<dbReference type="PANTHER" id="PTHR45089">
    <property type="entry name" value="DNAJ HEAT SHOCK AMINO-TERMINAL DOMAIN PROTEIN-RELATED"/>
    <property type="match status" value="1"/>
</dbReference>
<dbReference type="STRING" id="35608.A0A2U1MRT7"/>
<gene>
    <name evidence="2" type="ORF">CTI12_AA347490</name>
</gene>
<comment type="caution">
    <text evidence="2">The sequence shown here is derived from an EMBL/GenBank/DDBJ whole genome shotgun (WGS) entry which is preliminary data.</text>
</comment>
<keyword evidence="3" id="KW-1185">Reference proteome</keyword>
<dbReference type="Pfam" id="PF11926">
    <property type="entry name" value="DUF3444"/>
    <property type="match status" value="2"/>
</dbReference>
<accession>A0A2U1MRT7</accession>
<reference evidence="2 3" key="1">
    <citation type="journal article" date="2018" name="Mol. Plant">
        <title>The genome of Artemisia annua provides insight into the evolution of Asteraceae family and artemisinin biosynthesis.</title>
        <authorList>
            <person name="Shen Q."/>
            <person name="Zhang L."/>
            <person name="Liao Z."/>
            <person name="Wang S."/>
            <person name="Yan T."/>
            <person name="Shi P."/>
            <person name="Liu M."/>
            <person name="Fu X."/>
            <person name="Pan Q."/>
            <person name="Wang Y."/>
            <person name="Lv Z."/>
            <person name="Lu X."/>
            <person name="Zhang F."/>
            <person name="Jiang W."/>
            <person name="Ma Y."/>
            <person name="Chen M."/>
            <person name="Hao X."/>
            <person name="Li L."/>
            <person name="Tang Y."/>
            <person name="Lv G."/>
            <person name="Zhou Y."/>
            <person name="Sun X."/>
            <person name="Brodelius P.E."/>
            <person name="Rose J.K.C."/>
            <person name="Tang K."/>
        </authorList>
    </citation>
    <scope>NUCLEOTIDE SEQUENCE [LARGE SCALE GENOMIC DNA]</scope>
    <source>
        <strain evidence="3">cv. Huhao1</strain>
        <tissue evidence="2">Leaf</tissue>
    </source>
</reference>
<name>A0A2U1MRT7_ARTAN</name>
<feature type="domain" description="DUF3444" evidence="1">
    <location>
        <begin position="67"/>
        <end position="139"/>
    </location>
</feature>
<organism evidence="2 3">
    <name type="scientific">Artemisia annua</name>
    <name type="common">Sweet wormwood</name>
    <dbReference type="NCBI Taxonomy" id="35608"/>
    <lineage>
        <taxon>Eukaryota</taxon>
        <taxon>Viridiplantae</taxon>
        <taxon>Streptophyta</taxon>
        <taxon>Embryophyta</taxon>
        <taxon>Tracheophyta</taxon>
        <taxon>Spermatophyta</taxon>
        <taxon>Magnoliopsida</taxon>
        <taxon>eudicotyledons</taxon>
        <taxon>Gunneridae</taxon>
        <taxon>Pentapetalae</taxon>
        <taxon>asterids</taxon>
        <taxon>campanulids</taxon>
        <taxon>Asterales</taxon>
        <taxon>Asteraceae</taxon>
        <taxon>Asteroideae</taxon>
        <taxon>Anthemideae</taxon>
        <taxon>Artemisiinae</taxon>
        <taxon>Artemisia</taxon>
    </lineage>
</organism>
<protein>
    <submittedName>
        <fullName evidence="2">DnaJ domain-containing protein</fullName>
    </submittedName>
</protein>
<evidence type="ECO:0000313" key="2">
    <source>
        <dbReference type="EMBL" id="PWA63985.1"/>
    </source>
</evidence>
<dbReference type="PANTHER" id="PTHR45089:SF57">
    <property type="entry name" value="DNAJ HEAT SHOCK N-TERMINAL DOMAIN-CONTAINING PROTEIN"/>
    <property type="match status" value="1"/>
</dbReference>
<dbReference type="OrthoDB" id="10250354at2759"/>
<dbReference type="InterPro" id="IPR024593">
    <property type="entry name" value="DUF3444"/>
</dbReference>
<evidence type="ECO:0000313" key="3">
    <source>
        <dbReference type="Proteomes" id="UP000245207"/>
    </source>
</evidence>
<proteinExistence type="predicted"/>
<sequence length="447" mass="50673">MDSDAAFREILSNSPLDVWGIIDAAITLALKDYSDELKLRRAGIVERLNDDEHKSDSDSDEENARFVPLNEFRDFDKHKEEHCFKADQFWAVYDGFDRMPRSYIQIRKVHSSPFRLEVIWLVAVPESPEEIVWAEEGLPDWDIKWSSNPESYMQFKYEIVEVLSDFDKEHGILIAYMVKVEGFVSVFRRTSRLQLAECCIPSSKLFKFSHYIPSLKLTGTERADYSCGTHSPHAPVTVHQTHHSPTGPPGQEIILPHAFTTGTLHEPVTDSCGTHSPHAPVTVHQTHHSPTGPPGQEIILPHAFTTGTLHEPVTGELEEYDSQGIELYRLLALKYSKQLFPIYQKERTKSFSRYLNWLGGHTSCFLIWLSSYAWRYCKCSASPAVRSIVFSAKTFSRMKSICHDLDLGLKWNCKMCLISSSACNEPGNLQGSLSSTFSNTLLPSLGI</sequence>
<feature type="domain" description="DUF3444" evidence="1">
    <location>
        <begin position="140"/>
        <end position="221"/>
    </location>
</feature>
<evidence type="ECO:0000259" key="1">
    <source>
        <dbReference type="Pfam" id="PF11926"/>
    </source>
</evidence>
<dbReference type="Proteomes" id="UP000245207">
    <property type="component" value="Unassembled WGS sequence"/>
</dbReference>
<dbReference type="AlphaFoldDB" id="A0A2U1MRT7"/>
<dbReference type="EMBL" id="PKPP01004517">
    <property type="protein sequence ID" value="PWA63985.1"/>
    <property type="molecule type" value="Genomic_DNA"/>
</dbReference>